<protein>
    <submittedName>
        <fullName evidence="3">Transcriptional regulator, ArsR family</fullName>
    </submittedName>
</protein>
<reference evidence="3 4" key="1">
    <citation type="submission" date="2016-11" db="EMBL/GenBank/DDBJ databases">
        <authorList>
            <person name="Jaros S."/>
            <person name="Januszkiewicz K."/>
            <person name="Wedrychowicz H."/>
        </authorList>
    </citation>
    <scope>NUCLEOTIDE SEQUENCE [LARGE SCALE GENOMIC DNA]</scope>
    <source>
        <strain evidence="3 4">GAS499</strain>
    </source>
</reference>
<dbReference type="InterPro" id="IPR036390">
    <property type="entry name" value="WH_DNA-bd_sf"/>
</dbReference>
<gene>
    <name evidence="3" type="ORF">SAMN05444159_0850</name>
</gene>
<evidence type="ECO:0000256" key="1">
    <source>
        <dbReference type="SAM" id="MobiDB-lite"/>
    </source>
</evidence>
<dbReference type="SMART" id="SM00418">
    <property type="entry name" value="HTH_ARSR"/>
    <property type="match status" value="1"/>
</dbReference>
<dbReference type="InterPro" id="IPR011991">
    <property type="entry name" value="ArsR-like_HTH"/>
</dbReference>
<dbReference type="CDD" id="cd00090">
    <property type="entry name" value="HTH_ARSR"/>
    <property type="match status" value="1"/>
</dbReference>
<dbReference type="EMBL" id="LT670844">
    <property type="protein sequence ID" value="SHJ52961.1"/>
    <property type="molecule type" value="Genomic_DNA"/>
</dbReference>
<dbReference type="InterPro" id="IPR036388">
    <property type="entry name" value="WH-like_DNA-bd_sf"/>
</dbReference>
<dbReference type="PRINTS" id="PR00778">
    <property type="entry name" value="HTHARSR"/>
</dbReference>
<dbReference type="OrthoDB" id="9790747at2"/>
<dbReference type="PANTHER" id="PTHR38600:SF2">
    <property type="entry name" value="SLL0088 PROTEIN"/>
    <property type="match status" value="1"/>
</dbReference>
<evidence type="ECO:0000313" key="4">
    <source>
        <dbReference type="Proteomes" id="UP000189935"/>
    </source>
</evidence>
<evidence type="ECO:0000313" key="3">
    <source>
        <dbReference type="EMBL" id="SHJ52961.1"/>
    </source>
</evidence>
<feature type="region of interest" description="Disordered" evidence="1">
    <location>
        <begin position="99"/>
        <end position="129"/>
    </location>
</feature>
<dbReference type="RefSeq" id="WP_079537048.1">
    <property type="nucleotide sequence ID" value="NZ_LT670844.1"/>
</dbReference>
<dbReference type="PANTHER" id="PTHR38600">
    <property type="entry name" value="TRANSCRIPTIONAL REGULATORY PROTEIN"/>
    <property type="match status" value="1"/>
</dbReference>
<name>A0A1M6K1Y3_9BRAD</name>
<dbReference type="Gene3D" id="1.10.10.10">
    <property type="entry name" value="Winged helix-like DNA-binding domain superfamily/Winged helix DNA-binding domain"/>
    <property type="match status" value="1"/>
</dbReference>
<accession>A0A1M6K1Y3</accession>
<dbReference type="InterPro" id="IPR001845">
    <property type="entry name" value="HTH_ArsR_DNA-bd_dom"/>
</dbReference>
<proteinExistence type="predicted"/>
<evidence type="ECO:0000259" key="2">
    <source>
        <dbReference type="PROSITE" id="PS50987"/>
    </source>
</evidence>
<organism evidence="3 4">
    <name type="scientific">Bradyrhizobium lablabi</name>
    <dbReference type="NCBI Taxonomy" id="722472"/>
    <lineage>
        <taxon>Bacteria</taxon>
        <taxon>Pseudomonadati</taxon>
        <taxon>Pseudomonadota</taxon>
        <taxon>Alphaproteobacteria</taxon>
        <taxon>Hyphomicrobiales</taxon>
        <taxon>Nitrobacteraceae</taxon>
        <taxon>Bradyrhizobium</taxon>
    </lineage>
</organism>
<dbReference type="Proteomes" id="UP000189935">
    <property type="component" value="Chromosome I"/>
</dbReference>
<sequence>MINLDHTFAALADPKRRAIVARLVRGDATVGELAEPFGLSLLALSRHLKVLEDASLVIKEQHGKHRRCRLRREALTSAAEWIDFHRTFWNSNFTQTDVRLNRTKRKKKNREGGERPDPPSLMGMGPEKV</sequence>
<feature type="domain" description="HTH arsR-type" evidence="2">
    <location>
        <begin position="1"/>
        <end position="90"/>
    </location>
</feature>
<dbReference type="Pfam" id="PF12840">
    <property type="entry name" value="HTH_20"/>
    <property type="match status" value="1"/>
</dbReference>
<dbReference type="GO" id="GO:0003700">
    <property type="term" value="F:DNA-binding transcription factor activity"/>
    <property type="evidence" value="ECO:0007669"/>
    <property type="project" value="InterPro"/>
</dbReference>
<dbReference type="PROSITE" id="PS50987">
    <property type="entry name" value="HTH_ARSR_2"/>
    <property type="match status" value="1"/>
</dbReference>
<dbReference type="NCBIfam" id="NF033788">
    <property type="entry name" value="HTH_metalloreg"/>
    <property type="match status" value="1"/>
</dbReference>
<dbReference type="AlphaFoldDB" id="A0A1M6K1Y3"/>
<dbReference type="SUPFAM" id="SSF46785">
    <property type="entry name" value="Winged helix' DNA-binding domain"/>
    <property type="match status" value="1"/>
</dbReference>